<dbReference type="AlphaFoldDB" id="A0A9W8K0C5"/>
<organism evidence="1 2">
    <name type="scientific">Agrocybe chaxingu</name>
    <dbReference type="NCBI Taxonomy" id="84603"/>
    <lineage>
        <taxon>Eukaryota</taxon>
        <taxon>Fungi</taxon>
        <taxon>Dikarya</taxon>
        <taxon>Basidiomycota</taxon>
        <taxon>Agaricomycotina</taxon>
        <taxon>Agaricomycetes</taxon>
        <taxon>Agaricomycetidae</taxon>
        <taxon>Agaricales</taxon>
        <taxon>Agaricineae</taxon>
        <taxon>Strophariaceae</taxon>
        <taxon>Agrocybe</taxon>
    </lineage>
</organism>
<sequence length="93" mass="10008">MPTPQVNASTPLDAIVASGQGVKPMAIFKPCRSIMTTSSYIDSVPGNILPPFIALRTPAKSRHASGTQYLSLLPVCVDDMYPALSQPRQPPLW</sequence>
<accession>A0A9W8K0C5</accession>
<gene>
    <name evidence="1" type="ORF">NLJ89_g5355</name>
</gene>
<evidence type="ECO:0000313" key="1">
    <source>
        <dbReference type="EMBL" id="KAJ3509180.1"/>
    </source>
</evidence>
<name>A0A9W8K0C5_9AGAR</name>
<evidence type="ECO:0000313" key="2">
    <source>
        <dbReference type="Proteomes" id="UP001148786"/>
    </source>
</evidence>
<keyword evidence="2" id="KW-1185">Reference proteome</keyword>
<proteinExistence type="predicted"/>
<reference evidence="1" key="1">
    <citation type="submission" date="2022-07" db="EMBL/GenBank/DDBJ databases">
        <title>Genome Sequence of Agrocybe chaxingu.</title>
        <authorList>
            <person name="Buettner E."/>
        </authorList>
    </citation>
    <scope>NUCLEOTIDE SEQUENCE</scope>
    <source>
        <strain evidence="1">MP-N11</strain>
    </source>
</reference>
<dbReference type="Proteomes" id="UP001148786">
    <property type="component" value="Unassembled WGS sequence"/>
</dbReference>
<protein>
    <submittedName>
        <fullName evidence="1">Uncharacterized protein</fullName>
    </submittedName>
</protein>
<comment type="caution">
    <text evidence="1">The sequence shown here is derived from an EMBL/GenBank/DDBJ whole genome shotgun (WGS) entry which is preliminary data.</text>
</comment>
<dbReference type="EMBL" id="JANKHO010000497">
    <property type="protein sequence ID" value="KAJ3509180.1"/>
    <property type="molecule type" value="Genomic_DNA"/>
</dbReference>